<dbReference type="GeneID" id="54459614"/>
<name>A0A6A6Z5Q2_9PEZI</name>
<reference evidence="1 3" key="1">
    <citation type="journal article" date="2020" name="Stud. Mycol.">
        <title>101 Dothideomycetes genomes: a test case for predicting lifestyles and emergence of pathogens.</title>
        <authorList>
            <person name="Haridas S."/>
            <person name="Albert R."/>
            <person name="Binder M."/>
            <person name="Bloem J."/>
            <person name="Labutti K."/>
            <person name="Salamov A."/>
            <person name="Andreopoulos B."/>
            <person name="Baker S."/>
            <person name="Barry K."/>
            <person name="Bills G."/>
            <person name="Bluhm B."/>
            <person name="Cannon C."/>
            <person name="Castanera R."/>
            <person name="Culley D."/>
            <person name="Daum C."/>
            <person name="Ezra D."/>
            <person name="Gonzalez J."/>
            <person name="Henrissat B."/>
            <person name="Kuo A."/>
            <person name="Liang C."/>
            <person name="Lipzen A."/>
            <person name="Lutzoni F."/>
            <person name="Magnuson J."/>
            <person name="Mondo S."/>
            <person name="Nolan M."/>
            <person name="Ohm R."/>
            <person name="Pangilinan J."/>
            <person name="Park H.-J."/>
            <person name="Ramirez L."/>
            <person name="Alfaro M."/>
            <person name="Sun H."/>
            <person name="Tritt A."/>
            <person name="Yoshinaga Y."/>
            <person name="Zwiers L.-H."/>
            <person name="Turgeon B."/>
            <person name="Goodwin S."/>
            <person name="Spatafora J."/>
            <person name="Crous P."/>
            <person name="Grigoriev I."/>
        </authorList>
    </citation>
    <scope>NUCLEOTIDE SEQUENCE</scope>
    <source>
        <strain evidence="1 3">CBS 304.34</strain>
    </source>
</reference>
<evidence type="ECO:0000313" key="1">
    <source>
        <dbReference type="EMBL" id="KAF2815624.1"/>
    </source>
</evidence>
<evidence type="ECO:0000313" key="3">
    <source>
        <dbReference type="RefSeq" id="XP_033582588.1"/>
    </source>
</evidence>
<protein>
    <submittedName>
        <fullName evidence="1 3">Uncharacterized protein</fullName>
    </submittedName>
</protein>
<gene>
    <name evidence="1 3" type="ORF">BDZ99DRAFT_457598</name>
</gene>
<proteinExistence type="predicted"/>
<keyword evidence="2" id="KW-1185">Reference proteome</keyword>
<sequence length="168" mass="19214">MSRFCLFMKRLSPSQRTMVRCVEVCDILSFRRTDFDELSCGFDGAYGVPGILETCHGLANIRVRIIIALSDFAHTGSGDDSERLEGVRKFATNVTSLRSRGLIGHHECNNHVVLGNECVHIVFDEPSDFERMEYDESVEKDGEGCPNCKWWLENESHWIDERQKVEPK</sequence>
<dbReference type="RefSeq" id="XP_033582588.1">
    <property type="nucleotide sequence ID" value="XM_033718721.1"/>
</dbReference>
<dbReference type="AlphaFoldDB" id="A0A6A6Z5Q2"/>
<organism evidence="1">
    <name type="scientific">Mytilinidion resinicola</name>
    <dbReference type="NCBI Taxonomy" id="574789"/>
    <lineage>
        <taxon>Eukaryota</taxon>
        <taxon>Fungi</taxon>
        <taxon>Dikarya</taxon>
        <taxon>Ascomycota</taxon>
        <taxon>Pezizomycotina</taxon>
        <taxon>Dothideomycetes</taxon>
        <taxon>Pleosporomycetidae</taxon>
        <taxon>Mytilinidiales</taxon>
        <taxon>Mytilinidiaceae</taxon>
        <taxon>Mytilinidion</taxon>
    </lineage>
</organism>
<reference evidence="3" key="3">
    <citation type="submission" date="2025-04" db="UniProtKB">
        <authorList>
            <consortium name="RefSeq"/>
        </authorList>
    </citation>
    <scope>IDENTIFICATION</scope>
    <source>
        <strain evidence="3">CBS 304.34</strain>
    </source>
</reference>
<accession>A0A6A6Z5Q2</accession>
<reference evidence="3" key="2">
    <citation type="submission" date="2020-04" db="EMBL/GenBank/DDBJ databases">
        <authorList>
            <consortium name="NCBI Genome Project"/>
        </authorList>
    </citation>
    <scope>NUCLEOTIDE SEQUENCE</scope>
    <source>
        <strain evidence="3">CBS 304.34</strain>
    </source>
</reference>
<dbReference type="EMBL" id="MU003693">
    <property type="protein sequence ID" value="KAF2815624.1"/>
    <property type="molecule type" value="Genomic_DNA"/>
</dbReference>
<evidence type="ECO:0000313" key="2">
    <source>
        <dbReference type="Proteomes" id="UP000504636"/>
    </source>
</evidence>
<dbReference type="Proteomes" id="UP000504636">
    <property type="component" value="Unplaced"/>
</dbReference>